<dbReference type="SUPFAM" id="SSF52283">
    <property type="entry name" value="Formate/glycerate dehydrogenase catalytic domain-like"/>
    <property type="match status" value="1"/>
</dbReference>
<feature type="domain" description="D-isomer specific 2-hydroxyacid dehydrogenase catalytic" evidence="6">
    <location>
        <begin position="5"/>
        <end position="314"/>
    </location>
</feature>
<evidence type="ECO:0000259" key="6">
    <source>
        <dbReference type="Pfam" id="PF00389"/>
    </source>
</evidence>
<protein>
    <submittedName>
        <fullName evidence="8">Hydroxyacid dehydrogenase</fullName>
        <ecNumber evidence="8">1.1.1.-</ecNumber>
    </submittedName>
</protein>
<keyword evidence="2" id="KW-0028">Amino-acid biosynthesis</keyword>
<evidence type="ECO:0000256" key="4">
    <source>
        <dbReference type="ARBA" id="ARBA00023027"/>
    </source>
</evidence>
<dbReference type="EC" id="1.1.1.-" evidence="8"/>
<keyword evidence="9" id="KW-1185">Reference proteome</keyword>
<dbReference type="InterPro" id="IPR036291">
    <property type="entry name" value="NAD(P)-bd_dom_sf"/>
</dbReference>
<dbReference type="PROSITE" id="PS00670">
    <property type="entry name" value="D_2_HYDROXYACID_DH_2"/>
    <property type="match status" value="1"/>
</dbReference>
<feature type="domain" description="D-isomer specific 2-hydroxyacid dehydrogenase NAD-binding" evidence="7">
    <location>
        <begin position="106"/>
        <end position="283"/>
    </location>
</feature>
<reference evidence="8 9" key="1">
    <citation type="submission" date="2024-09" db="EMBL/GenBank/DDBJ databases">
        <authorList>
            <person name="Sun Q."/>
            <person name="Mori K."/>
        </authorList>
    </citation>
    <scope>NUCLEOTIDE SEQUENCE [LARGE SCALE GENOMIC DNA]</scope>
    <source>
        <strain evidence="8 9">TBRC 3947</strain>
    </source>
</reference>
<organism evidence="8 9">
    <name type="scientific">Phytohabitans kaempferiae</name>
    <dbReference type="NCBI Taxonomy" id="1620943"/>
    <lineage>
        <taxon>Bacteria</taxon>
        <taxon>Bacillati</taxon>
        <taxon>Actinomycetota</taxon>
        <taxon>Actinomycetes</taxon>
        <taxon>Micromonosporales</taxon>
        <taxon>Micromonosporaceae</taxon>
    </lineage>
</organism>
<dbReference type="RefSeq" id="WP_377252948.1">
    <property type="nucleotide sequence ID" value="NZ_JBHLUH010000039.1"/>
</dbReference>
<keyword evidence="4" id="KW-0520">NAD</keyword>
<dbReference type="CDD" id="cd12173">
    <property type="entry name" value="PGDH_4"/>
    <property type="match status" value="1"/>
</dbReference>
<proteinExistence type="inferred from homology"/>
<keyword evidence="3 5" id="KW-0560">Oxidoreductase</keyword>
<dbReference type="InterPro" id="IPR006139">
    <property type="entry name" value="D-isomer_2_OHA_DH_cat_dom"/>
</dbReference>
<accession>A0ABV6M5A3</accession>
<comment type="similarity">
    <text evidence="1 5">Belongs to the D-isomer specific 2-hydroxyacid dehydrogenase family.</text>
</comment>
<dbReference type="GO" id="GO:0016491">
    <property type="term" value="F:oxidoreductase activity"/>
    <property type="evidence" value="ECO:0007669"/>
    <property type="project" value="UniProtKB-KW"/>
</dbReference>
<sequence length="324" mass="33725">MRPAVLLSEPIHPDGRRLLEERAAVTVAASVDSAALLEHADRVDAVILRARGRLDRDFFRQAPRLKVVGRYGVGVDNIDLDAAAEHAVTVVNTAGLNAQSVAEHAVAMMFALARRLHRQDRAVRDRDWSARDALGGSELAGATVGVIGFGAIGRAVAAICHLGLGMRVLYHDPFRVTGADDGLAASPVSLDDLLRDSDVVTVHVPLTPRTRHLIGAARLRAMRPHALLVNVSRGDVVDEDALAAALADGTIAGAGLDVFAQEPPAASAPILSAPNTVLTPHSAALTEEAARRMSVGVATDVLAVLGGGPAARPVPHPTTTGSAT</sequence>
<dbReference type="SUPFAM" id="SSF51735">
    <property type="entry name" value="NAD(P)-binding Rossmann-fold domains"/>
    <property type="match status" value="1"/>
</dbReference>
<dbReference type="Gene3D" id="3.40.50.720">
    <property type="entry name" value="NAD(P)-binding Rossmann-like Domain"/>
    <property type="match status" value="2"/>
</dbReference>
<evidence type="ECO:0000313" key="8">
    <source>
        <dbReference type="EMBL" id="MFC0529880.1"/>
    </source>
</evidence>
<dbReference type="Pfam" id="PF02826">
    <property type="entry name" value="2-Hacid_dh_C"/>
    <property type="match status" value="1"/>
</dbReference>
<dbReference type="PROSITE" id="PS00065">
    <property type="entry name" value="D_2_HYDROXYACID_DH_1"/>
    <property type="match status" value="1"/>
</dbReference>
<dbReference type="InterPro" id="IPR050857">
    <property type="entry name" value="D-2-hydroxyacid_DH"/>
</dbReference>
<evidence type="ECO:0000256" key="5">
    <source>
        <dbReference type="RuleBase" id="RU003719"/>
    </source>
</evidence>
<name>A0ABV6M5A3_9ACTN</name>
<dbReference type="PANTHER" id="PTHR42789:SF1">
    <property type="entry name" value="D-ISOMER SPECIFIC 2-HYDROXYACID DEHYDROGENASE FAMILY PROTEIN (AFU_ORTHOLOGUE AFUA_6G10090)"/>
    <property type="match status" value="1"/>
</dbReference>
<dbReference type="PANTHER" id="PTHR42789">
    <property type="entry name" value="D-ISOMER SPECIFIC 2-HYDROXYACID DEHYDROGENASE FAMILY PROTEIN (AFU_ORTHOLOGUE AFUA_6G10090)"/>
    <property type="match status" value="1"/>
</dbReference>
<evidence type="ECO:0000259" key="7">
    <source>
        <dbReference type="Pfam" id="PF02826"/>
    </source>
</evidence>
<dbReference type="Proteomes" id="UP001589867">
    <property type="component" value="Unassembled WGS sequence"/>
</dbReference>
<gene>
    <name evidence="8" type="ORF">ACFFIA_19655</name>
</gene>
<evidence type="ECO:0000256" key="2">
    <source>
        <dbReference type="ARBA" id="ARBA00022605"/>
    </source>
</evidence>
<evidence type="ECO:0000313" key="9">
    <source>
        <dbReference type="Proteomes" id="UP001589867"/>
    </source>
</evidence>
<dbReference type="InterPro" id="IPR029752">
    <property type="entry name" value="D-isomer_DH_CS1"/>
</dbReference>
<comment type="caution">
    <text evidence="8">The sequence shown here is derived from an EMBL/GenBank/DDBJ whole genome shotgun (WGS) entry which is preliminary data.</text>
</comment>
<dbReference type="EMBL" id="JBHLUH010000039">
    <property type="protein sequence ID" value="MFC0529880.1"/>
    <property type="molecule type" value="Genomic_DNA"/>
</dbReference>
<evidence type="ECO:0000256" key="3">
    <source>
        <dbReference type="ARBA" id="ARBA00023002"/>
    </source>
</evidence>
<evidence type="ECO:0000256" key="1">
    <source>
        <dbReference type="ARBA" id="ARBA00005854"/>
    </source>
</evidence>
<dbReference type="InterPro" id="IPR006140">
    <property type="entry name" value="D-isomer_DH_NAD-bd"/>
</dbReference>
<dbReference type="Pfam" id="PF00389">
    <property type="entry name" value="2-Hacid_dh"/>
    <property type="match status" value="1"/>
</dbReference>
<dbReference type="InterPro" id="IPR029753">
    <property type="entry name" value="D-isomer_DH_CS"/>
</dbReference>